<dbReference type="InterPro" id="IPR000792">
    <property type="entry name" value="Tscrpt_reg_LuxR_C"/>
</dbReference>
<evidence type="ECO:0000259" key="5">
    <source>
        <dbReference type="PROSITE" id="PS50043"/>
    </source>
</evidence>
<proteinExistence type="predicted"/>
<dbReference type="Gene3D" id="1.10.10.10">
    <property type="entry name" value="Winged helix-like DNA-binding domain superfamily/Winged helix DNA-binding domain"/>
    <property type="match status" value="1"/>
</dbReference>
<dbReference type="PRINTS" id="PR00038">
    <property type="entry name" value="HTHLUXR"/>
</dbReference>
<keyword evidence="1" id="KW-0805">Transcription regulation</keyword>
<dbReference type="EMBL" id="RDRB01000002">
    <property type="protein sequence ID" value="ROU03615.1"/>
    <property type="molecule type" value="Genomic_DNA"/>
</dbReference>
<sequence length="224" mass="24338">MQRATATSPEPGLIGVIDENPILAEALCLRLSEVSRFRAYSAGWSDPSDLLDLDLSLLILDPAQAPGPLPEVVPALRALNPGLRLIAYSSRPSVACARDCVREDFRAFLTKTSNFDQLLQAASAVAGGGMYFERRYAQALVTAETQDPAGDARASDAAGAGRLSEREVEVLRRISLGMSQKQIAADLEVSHKTVDTYRARGMQKLGLKDRSELVRHALEMGWIE</sequence>
<feature type="domain" description="HTH luxR-type" evidence="5">
    <location>
        <begin position="156"/>
        <end position="221"/>
    </location>
</feature>
<dbReference type="Gene3D" id="3.40.50.2300">
    <property type="match status" value="1"/>
</dbReference>
<dbReference type="Proteomes" id="UP000268016">
    <property type="component" value="Unassembled WGS sequence"/>
</dbReference>
<evidence type="ECO:0000313" key="8">
    <source>
        <dbReference type="Proteomes" id="UP000268016"/>
    </source>
</evidence>
<evidence type="ECO:0000256" key="3">
    <source>
        <dbReference type="ARBA" id="ARBA00023163"/>
    </source>
</evidence>
<reference evidence="7 8" key="1">
    <citation type="submission" date="2018-10" db="EMBL/GenBank/DDBJ databases">
        <title>Histidinibacterium lentulum gen. nov., sp. nov., a marine bacterium from the culture broth of Picochlorum sp. 122.</title>
        <authorList>
            <person name="Wang G."/>
        </authorList>
    </citation>
    <scope>NUCLEOTIDE SEQUENCE [LARGE SCALE GENOMIC DNA]</scope>
    <source>
        <strain evidence="7 8">B17</strain>
    </source>
</reference>
<organism evidence="7 8">
    <name type="scientific">Histidinibacterium lentulum</name>
    <dbReference type="NCBI Taxonomy" id="2480588"/>
    <lineage>
        <taxon>Bacteria</taxon>
        <taxon>Pseudomonadati</taxon>
        <taxon>Pseudomonadota</taxon>
        <taxon>Alphaproteobacteria</taxon>
        <taxon>Rhodobacterales</taxon>
        <taxon>Paracoccaceae</taxon>
        <taxon>Histidinibacterium</taxon>
    </lineage>
</organism>
<dbReference type="InterPro" id="IPR016032">
    <property type="entry name" value="Sig_transdc_resp-reg_C-effctor"/>
</dbReference>
<name>A0A3N2R848_9RHOB</name>
<comment type="caution">
    <text evidence="7">The sequence shown here is derived from an EMBL/GenBank/DDBJ whole genome shotgun (WGS) entry which is preliminary data.</text>
</comment>
<dbReference type="Pfam" id="PF00196">
    <property type="entry name" value="GerE"/>
    <property type="match status" value="1"/>
</dbReference>
<dbReference type="InterPro" id="IPR036388">
    <property type="entry name" value="WH-like_DNA-bd_sf"/>
</dbReference>
<evidence type="ECO:0000256" key="4">
    <source>
        <dbReference type="PROSITE-ProRule" id="PRU00169"/>
    </source>
</evidence>
<feature type="domain" description="Response regulatory" evidence="6">
    <location>
        <begin position="13"/>
        <end position="126"/>
    </location>
</feature>
<evidence type="ECO:0000259" key="6">
    <source>
        <dbReference type="PROSITE" id="PS50110"/>
    </source>
</evidence>
<dbReference type="CDD" id="cd06170">
    <property type="entry name" value="LuxR_C_like"/>
    <property type="match status" value="1"/>
</dbReference>
<dbReference type="PROSITE" id="PS50043">
    <property type="entry name" value="HTH_LUXR_2"/>
    <property type="match status" value="1"/>
</dbReference>
<keyword evidence="2 7" id="KW-0238">DNA-binding</keyword>
<dbReference type="OrthoDB" id="9814495at2"/>
<keyword evidence="8" id="KW-1185">Reference proteome</keyword>
<dbReference type="SUPFAM" id="SSF52172">
    <property type="entry name" value="CheY-like"/>
    <property type="match status" value="1"/>
</dbReference>
<dbReference type="PANTHER" id="PTHR44688:SF16">
    <property type="entry name" value="DNA-BINDING TRANSCRIPTIONAL ACTIVATOR DEVR_DOSR"/>
    <property type="match status" value="1"/>
</dbReference>
<dbReference type="PROSITE" id="PS50110">
    <property type="entry name" value="RESPONSE_REGULATORY"/>
    <property type="match status" value="1"/>
</dbReference>
<dbReference type="InterPro" id="IPR011006">
    <property type="entry name" value="CheY-like_superfamily"/>
</dbReference>
<evidence type="ECO:0000256" key="1">
    <source>
        <dbReference type="ARBA" id="ARBA00023015"/>
    </source>
</evidence>
<dbReference type="GO" id="GO:0000160">
    <property type="term" value="P:phosphorelay signal transduction system"/>
    <property type="evidence" value="ECO:0007669"/>
    <property type="project" value="InterPro"/>
</dbReference>
<gene>
    <name evidence="7" type="ORF">EAT49_04785</name>
</gene>
<dbReference type="PANTHER" id="PTHR44688">
    <property type="entry name" value="DNA-BINDING TRANSCRIPTIONAL ACTIVATOR DEVR_DOSR"/>
    <property type="match status" value="1"/>
</dbReference>
<accession>A0A3N2R848</accession>
<keyword evidence="4" id="KW-0597">Phosphoprotein</keyword>
<keyword evidence="3" id="KW-0804">Transcription</keyword>
<dbReference type="AlphaFoldDB" id="A0A3N2R848"/>
<feature type="modified residue" description="4-aspartylphosphate" evidence="4">
    <location>
        <position position="61"/>
    </location>
</feature>
<dbReference type="GO" id="GO:0003677">
    <property type="term" value="F:DNA binding"/>
    <property type="evidence" value="ECO:0007669"/>
    <property type="project" value="UniProtKB-KW"/>
</dbReference>
<dbReference type="InterPro" id="IPR001789">
    <property type="entry name" value="Sig_transdc_resp-reg_receiver"/>
</dbReference>
<protein>
    <submittedName>
        <fullName evidence="7">DNA-binding response regulator</fullName>
    </submittedName>
</protein>
<evidence type="ECO:0000313" key="7">
    <source>
        <dbReference type="EMBL" id="ROU03615.1"/>
    </source>
</evidence>
<dbReference type="SMART" id="SM00421">
    <property type="entry name" value="HTH_LUXR"/>
    <property type="match status" value="1"/>
</dbReference>
<dbReference type="GO" id="GO:0006355">
    <property type="term" value="P:regulation of DNA-templated transcription"/>
    <property type="evidence" value="ECO:0007669"/>
    <property type="project" value="InterPro"/>
</dbReference>
<dbReference type="SUPFAM" id="SSF46894">
    <property type="entry name" value="C-terminal effector domain of the bipartite response regulators"/>
    <property type="match status" value="1"/>
</dbReference>
<dbReference type="RefSeq" id="WP_123641150.1">
    <property type="nucleotide sequence ID" value="NZ_ML119082.1"/>
</dbReference>
<evidence type="ECO:0000256" key="2">
    <source>
        <dbReference type="ARBA" id="ARBA00023125"/>
    </source>
</evidence>